<organism evidence="2 3">
    <name type="scientific">Aquirufa regiilacus</name>
    <dbReference type="NCBI Taxonomy" id="3024868"/>
    <lineage>
        <taxon>Bacteria</taxon>
        <taxon>Pseudomonadati</taxon>
        <taxon>Bacteroidota</taxon>
        <taxon>Cytophagia</taxon>
        <taxon>Cytophagales</taxon>
        <taxon>Flectobacillaceae</taxon>
        <taxon>Aquirufa</taxon>
    </lineage>
</organism>
<name>A0ABU3TS04_9BACT</name>
<dbReference type="GO" id="GO:0016853">
    <property type="term" value="F:isomerase activity"/>
    <property type="evidence" value="ECO:0007669"/>
    <property type="project" value="UniProtKB-KW"/>
</dbReference>
<dbReference type="SUPFAM" id="SSF51658">
    <property type="entry name" value="Xylose isomerase-like"/>
    <property type="match status" value="1"/>
</dbReference>
<evidence type="ECO:0000313" key="2">
    <source>
        <dbReference type="EMBL" id="MDU0808637.1"/>
    </source>
</evidence>
<dbReference type="RefSeq" id="WP_315574630.1">
    <property type="nucleotide sequence ID" value="NZ_JARDXH010000001.1"/>
</dbReference>
<keyword evidence="3" id="KW-1185">Reference proteome</keyword>
<sequence>MKHPIAMNLLVFGPEMDQNVLSELAFIAETGYQGIEIPIFNTDLAHWEAWKNEANRLGLQIFACGIAGPSENLISPDPAVRKAGLDYIKATIDIAAYLGSPYISGPIHSALGVFTGKPATEQEINWAVDGVTEAANYAAEKNITICLEYLNRFESYLVSCADELYALVGKINHPNVRIMYDTFHANIEEKNTSEALKRIADQTPHIQISESTRGILGQGQVDIRGLLLTLDELNYQGWIVVESFGMKLPAAHIWRKMFESERELIRESYRHLMSIG</sequence>
<comment type="caution">
    <text evidence="2">The sequence shown here is derived from an EMBL/GenBank/DDBJ whole genome shotgun (WGS) entry which is preliminary data.</text>
</comment>
<gene>
    <name evidence="2" type="ORF">PQG45_06295</name>
</gene>
<dbReference type="EMBL" id="JAVNWW010000002">
    <property type="protein sequence ID" value="MDU0808637.1"/>
    <property type="molecule type" value="Genomic_DNA"/>
</dbReference>
<keyword evidence="2" id="KW-0413">Isomerase</keyword>
<dbReference type="Gene3D" id="3.20.20.150">
    <property type="entry name" value="Divalent-metal-dependent TIM barrel enzymes"/>
    <property type="match status" value="1"/>
</dbReference>
<protein>
    <submittedName>
        <fullName evidence="2">Sugar phosphate isomerase/epimerase family protein</fullName>
    </submittedName>
</protein>
<dbReference type="PANTHER" id="PTHR12110:SF41">
    <property type="entry name" value="INOSOSE DEHYDRATASE"/>
    <property type="match status" value="1"/>
</dbReference>
<dbReference type="InterPro" id="IPR013022">
    <property type="entry name" value="Xyl_isomerase-like_TIM-brl"/>
</dbReference>
<proteinExistence type="predicted"/>
<evidence type="ECO:0000313" key="3">
    <source>
        <dbReference type="Proteomes" id="UP001249959"/>
    </source>
</evidence>
<accession>A0ABU3TS04</accession>
<dbReference type="InterPro" id="IPR050312">
    <property type="entry name" value="IolE/XylAMocC-like"/>
</dbReference>
<dbReference type="Proteomes" id="UP001249959">
    <property type="component" value="Unassembled WGS sequence"/>
</dbReference>
<dbReference type="PANTHER" id="PTHR12110">
    <property type="entry name" value="HYDROXYPYRUVATE ISOMERASE"/>
    <property type="match status" value="1"/>
</dbReference>
<feature type="domain" description="Xylose isomerase-like TIM barrel" evidence="1">
    <location>
        <begin position="25"/>
        <end position="258"/>
    </location>
</feature>
<evidence type="ECO:0000259" key="1">
    <source>
        <dbReference type="Pfam" id="PF01261"/>
    </source>
</evidence>
<dbReference type="Pfam" id="PF01261">
    <property type="entry name" value="AP_endonuc_2"/>
    <property type="match status" value="1"/>
</dbReference>
<reference evidence="2 3" key="1">
    <citation type="submission" date="2023-09" db="EMBL/GenBank/DDBJ databases">
        <title>Aquirufa genomes.</title>
        <authorList>
            <person name="Pitt A."/>
        </authorList>
    </citation>
    <scope>NUCLEOTIDE SEQUENCE [LARGE SCALE GENOMIC DNA]</scope>
    <source>
        <strain evidence="2 3">LEOWEIH-7C</strain>
    </source>
</reference>
<dbReference type="InterPro" id="IPR036237">
    <property type="entry name" value="Xyl_isomerase-like_sf"/>
</dbReference>